<reference evidence="4" key="1">
    <citation type="submission" date="2016-10" db="EMBL/GenBank/DDBJ databases">
        <title>The complete genome sequence of the rumen bacterium Butyrivibrio hungatei MB2003.</title>
        <authorList>
            <person name="Palevich N."/>
            <person name="Kelly W.J."/>
            <person name="Leahy S.C."/>
            <person name="Altermann E."/>
            <person name="Rakonjac J."/>
            <person name="Attwood G.T."/>
        </authorList>
    </citation>
    <scope>NUCLEOTIDE SEQUENCE [LARGE SCALE GENOMIC DNA]</scope>
    <source>
        <strain evidence="4">MB2003</strain>
    </source>
</reference>
<dbReference type="EMBL" id="CP017831">
    <property type="protein sequence ID" value="AOZ96774.1"/>
    <property type="molecule type" value="Genomic_DNA"/>
</dbReference>
<keyword evidence="2" id="KW-0732">Signal</keyword>
<evidence type="ECO:0000313" key="4">
    <source>
        <dbReference type="Proteomes" id="UP000179284"/>
    </source>
</evidence>
<dbReference type="Proteomes" id="UP000179284">
    <property type="component" value="Chromosome I"/>
</dbReference>
<dbReference type="AlphaFoldDB" id="A0A1D9P347"/>
<dbReference type="InterPro" id="IPR006059">
    <property type="entry name" value="SBP"/>
</dbReference>
<evidence type="ECO:0000313" key="3">
    <source>
        <dbReference type="EMBL" id="AOZ96774.1"/>
    </source>
</evidence>
<sequence>MKNKFLAVLFASVLAVTTLAGCGSSSAPASGTSDSKSSETKTETTTETTTDSASASTGKQTDGKNLPTLTTEPLEILLWDIATDDPGKSTQEAAVQRFMADYPNIKVTQVHQQNDNYKQQLVVAMSSGQCPDMYMHWGGGPMAEYYKSGHAIDITDMYAKYDHPEFIDAAIAQSSYDGKLLAIPFGGLSGCDIYYNKTIFAEQGIEVPETIDELEAACEKLKAAGYIPFSLANASKWTGSMYYMYLVARHSGNAEFDAAYTQENGGSFNSPAFIYAAEKIQDWVRKGYFPDGVNSLTADDNQDRALMYDGSAAMMLHGSWQSSGMKNDNEEWYTENIGVFRFPEDTEAKAAGVPQNVEIGTAIGNGFSFNCFKEDGSIDQEKLDACYVLATQYYNDDTYNQMQVAVGAIPSIKGYGADTVDDPNDKIVANVFFSASNVQLWYDQYLPASVTEVHKNCMTELFGLEKTPEEIGAEEDAAMQKAIAEQ</sequence>
<keyword evidence="4" id="KW-1185">Reference proteome</keyword>
<feature type="signal peptide" evidence="2">
    <location>
        <begin position="1"/>
        <end position="20"/>
    </location>
</feature>
<dbReference type="InterPro" id="IPR050490">
    <property type="entry name" value="Bact_solute-bd_prot1"/>
</dbReference>
<dbReference type="Pfam" id="PF01547">
    <property type="entry name" value="SBP_bac_1"/>
    <property type="match status" value="1"/>
</dbReference>
<protein>
    <submittedName>
        <fullName evidence="3">Sugar ABC transporter substrate-binding protein</fullName>
    </submittedName>
</protein>
<dbReference type="PROSITE" id="PS51257">
    <property type="entry name" value="PROKAR_LIPOPROTEIN"/>
    <property type="match status" value="1"/>
</dbReference>
<evidence type="ECO:0000256" key="1">
    <source>
        <dbReference type="SAM" id="MobiDB-lite"/>
    </source>
</evidence>
<dbReference type="OrthoDB" id="94797at2"/>
<dbReference type="KEGG" id="bhu:bhn_I1741"/>
<name>A0A1D9P347_9FIRM</name>
<organism evidence="3 4">
    <name type="scientific">Butyrivibrio hungatei</name>
    <dbReference type="NCBI Taxonomy" id="185008"/>
    <lineage>
        <taxon>Bacteria</taxon>
        <taxon>Bacillati</taxon>
        <taxon>Bacillota</taxon>
        <taxon>Clostridia</taxon>
        <taxon>Lachnospirales</taxon>
        <taxon>Lachnospiraceae</taxon>
        <taxon>Butyrivibrio</taxon>
    </lineage>
</organism>
<gene>
    <name evidence="3" type="ORF">bhn_I1741</name>
</gene>
<dbReference type="PANTHER" id="PTHR43649">
    <property type="entry name" value="ARABINOSE-BINDING PROTEIN-RELATED"/>
    <property type="match status" value="1"/>
</dbReference>
<accession>A0A1D9P347</accession>
<proteinExistence type="predicted"/>
<dbReference type="RefSeq" id="WP_071176436.1">
    <property type="nucleotide sequence ID" value="NZ_CP017831.1"/>
</dbReference>
<feature type="region of interest" description="Disordered" evidence="1">
    <location>
        <begin position="22"/>
        <end position="67"/>
    </location>
</feature>
<dbReference type="SUPFAM" id="SSF53850">
    <property type="entry name" value="Periplasmic binding protein-like II"/>
    <property type="match status" value="1"/>
</dbReference>
<feature type="compositionally biased region" description="Low complexity" evidence="1">
    <location>
        <begin position="22"/>
        <end position="35"/>
    </location>
</feature>
<dbReference type="Gene3D" id="3.40.190.10">
    <property type="entry name" value="Periplasmic binding protein-like II"/>
    <property type="match status" value="2"/>
</dbReference>
<evidence type="ECO:0000256" key="2">
    <source>
        <dbReference type="SAM" id="SignalP"/>
    </source>
</evidence>
<feature type="chain" id="PRO_5038741803" evidence="2">
    <location>
        <begin position="21"/>
        <end position="486"/>
    </location>
</feature>
<feature type="compositionally biased region" description="Low complexity" evidence="1">
    <location>
        <begin position="45"/>
        <end position="59"/>
    </location>
</feature>